<evidence type="ECO:0000313" key="1">
    <source>
        <dbReference type="EMBL" id="TDL74112.1"/>
    </source>
</evidence>
<reference evidence="1 2" key="1">
    <citation type="submission" date="2019-03" db="EMBL/GenBank/DDBJ databases">
        <title>Primorskyibacter sp. SS33 isolated from sediments.</title>
        <authorList>
            <person name="Xunke S."/>
        </authorList>
    </citation>
    <scope>NUCLEOTIDE SEQUENCE [LARGE SCALE GENOMIC DNA]</scope>
    <source>
        <strain evidence="1 2">SS33</strain>
    </source>
</reference>
<organism evidence="1 2">
    <name type="scientific">Palleronia sediminis</name>
    <dbReference type="NCBI Taxonomy" id="2547833"/>
    <lineage>
        <taxon>Bacteria</taxon>
        <taxon>Pseudomonadati</taxon>
        <taxon>Pseudomonadota</taxon>
        <taxon>Alphaproteobacteria</taxon>
        <taxon>Rhodobacterales</taxon>
        <taxon>Roseobacteraceae</taxon>
        <taxon>Palleronia</taxon>
    </lineage>
</organism>
<dbReference type="Proteomes" id="UP000295701">
    <property type="component" value="Unassembled WGS sequence"/>
</dbReference>
<accession>A0A4R5ZVI1</accession>
<dbReference type="AlphaFoldDB" id="A0A4R5ZVI1"/>
<dbReference type="OrthoDB" id="9813321at2"/>
<sequence>MTDTVRFRCNNCGRRFETEVLSEAEQREARLRDRPTFAVQCPECKRTDIRRGWE</sequence>
<comment type="caution">
    <text evidence="1">The sequence shown here is derived from an EMBL/GenBank/DDBJ whole genome shotgun (WGS) entry which is preliminary data.</text>
</comment>
<evidence type="ECO:0000313" key="2">
    <source>
        <dbReference type="Proteomes" id="UP000295701"/>
    </source>
</evidence>
<dbReference type="EMBL" id="SNAA01000041">
    <property type="protein sequence ID" value="TDL74112.1"/>
    <property type="molecule type" value="Genomic_DNA"/>
</dbReference>
<protein>
    <submittedName>
        <fullName evidence="1">Zinc ribbon domain-containing protein</fullName>
    </submittedName>
</protein>
<proteinExistence type="predicted"/>
<name>A0A4R5ZVI1_9RHOB</name>
<gene>
    <name evidence="1" type="ORF">E2L08_16710</name>
</gene>
<keyword evidence="2" id="KW-1185">Reference proteome</keyword>